<gene>
    <name evidence="7" type="primary">RhtB</name>
    <name evidence="7" type="ORF">NBG4_20002</name>
</gene>
<feature type="transmembrane region" description="Helical" evidence="6">
    <location>
        <begin position="185"/>
        <end position="206"/>
    </location>
</feature>
<dbReference type="GO" id="GO:0006865">
    <property type="term" value="P:amino acid transport"/>
    <property type="evidence" value="ECO:0007669"/>
    <property type="project" value="InterPro"/>
</dbReference>
<name>A0A2U3QFK2_9BACT</name>
<evidence type="ECO:0000256" key="3">
    <source>
        <dbReference type="ARBA" id="ARBA00022692"/>
    </source>
</evidence>
<organism evidence="7 8">
    <name type="scientific">Candidatus Sulfobium mesophilum</name>
    <dbReference type="NCBI Taxonomy" id="2016548"/>
    <lineage>
        <taxon>Bacteria</taxon>
        <taxon>Pseudomonadati</taxon>
        <taxon>Nitrospirota</taxon>
        <taxon>Nitrospiria</taxon>
        <taxon>Nitrospirales</taxon>
        <taxon>Nitrospiraceae</taxon>
        <taxon>Candidatus Sulfobium</taxon>
    </lineage>
</organism>
<evidence type="ECO:0000256" key="6">
    <source>
        <dbReference type="SAM" id="Phobius"/>
    </source>
</evidence>
<dbReference type="Proteomes" id="UP000245125">
    <property type="component" value="Unassembled WGS sequence"/>
</dbReference>
<comment type="subcellular location">
    <subcellularLocation>
        <location evidence="1">Cell membrane</location>
        <topology evidence="1">Multi-pass membrane protein</topology>
    </subcellularLocation>
</comment>
<dbReference type="Pfam" id="PF01810">
    <property type="entry name" value="LysE"/>
    <property type="match status" value="1"/>
</dbReference>
<dbReference type="InterPro" id="IPR001123">
    <property type="entry name" value="LeuE-type"/>
</dbReference>
<keyword evidence="2" id="KW-1003">Cell membrane</keyword>
<dbReference type="AlphaFoldDB" id="A0A2U3QFK2"/>
<evidence type="ECO:0000256" key="2">
    <source>
        <dbReference type="ARBA" id="ARBA00022475"/>
    </source>
</evidence>
<dbReference type="PANTHER" id="PTHR38825">
    <property type="entry name" value="LYSINE EXPORTER PROTEIN (LYSE/YGGA)"/>
    <property type="match status" value="1"/>
</dbReference>
<keyword evidence="4 6" id="KW-1133">Transmembrane helix</keyword>
<sequence length="207" mass="21753">MNVALVALSSFVVAFSGALVPGPLFTITVSESVKRGAIAGPMIILGHGILELLLVLLLLFGVAPFLTAERARLSIAVIGGAILVVMGVIMIKDARAAKLDIASGGNGRGLHPVISGVVGSLSNPYWLIWWATAGLGYLVASMKYGFAGVAAFFAGHIAADLAWYSLLSLAVSRGRKMIGDRGYRFMLYGCGFFLLGFGAWFISWAAK</sequence>
<evidence type="ECO:0000256" key="4">
    <source>
        <dbReference type="ARBA" id="ARBA00022989"/>
    </source>
</evidence>
<dbReference type="OrthoDB" id="9784202at2"/>
<accession>A0A2U3QFK2</accession>
<reference evidence="8" key="1">
    <citation type="submission" date="2018-03" db="EMBL/GenBank/DDBJ databases">
        <authorList>
            <person name="Zecchin S."/>
        </authorList>
    </citation>
    <scope>NUCLEOTIDE SEQUENCE [LARGE SCALE GENOMIC DNA]</scope>
</reference>
<evidence type="ECO:0000313" key="8">
    <source>
        <dbReference type="Proteomes" id="UP000245125"/>
    </source>
</evidence>
<dbReference type="GO" id="GO:0005886">
    <property type="term" value="C:plasma membrane"/>
    <property type="evidence" value="ECO:0007669"/>
    <property type="project" value="UniProtKB-SubCell"/>
</dbReference>
<feature type="transmembrane region" description="Helical" evidence="6">
    <location>
        <begin position="144"/>
        <end position="164"/>
    </location>
</feature>
<feature type="transmembrane region" description="Helical" evidence="6">
    <location>
        <begin position="73"/>
        <end position="91"/>
    </location>
</feature>
<keyword evidence="8" id="KW-1185">Reference proteome</keyword>
<evidence type="ECO:0000256" key="5">
    <source>
        <dbReference type="ARBA" id="ARBA00023136"/>
    </source>
</evidence>
<protein>
    <submittedName>
        <fullName evidence="7">Putative threonine efflux protein</fullName>
    </submittedName>
</protein>
<keyword evidence="3 6" id="KW-0812">Transmembrane</keyword>
<feature type="transmembrane region" description="Helical" evidence="6">
    <location>
        <begin position="42"/>
        <end position="66"/>
    </location>
</feature>
<dbReference type="PANTHER" id="PTHR38825:SF1">
    <property type="entry name" value="TRANSPORTER, LYSE FAMILY"/>
    <property type="match status" value="1"/>
</dbReference>
<dbReference type="EMBL" id="OUUY01000064">
    <property type="protein sequence ID" value="SPQ00196.1"/>
    <property type="molecule type" value="Genomic_DNA"/>
</dbReference>
<keyword evidence="5 6" id="KW-0472">Membrane</keyword>
<evidence type="ECO:0000256" key="1">
    <source>
        <dbReference type="ARBA" id="ARBA00004651"/>
    </source>
</evidence>
<evidence type="ECO:0000313" key="7">
    <source>
        <dbReference type="EMBL" id="SPQ00196.1"/>
    </source>
</evidence>
<proteinExistence type="predicted"/>